<feature type="transmembrane region" description="Helical" evidence="1">
    <location>
        <begin position="21"/>
        <end position="45"/>
    </location>
</feature>
<dbReference type="STRING" id="1280947.HY30_13475"/>
<reference evidence="2 3" key="1">
    <citation type="journal article" date="2014" name="Antonie Van Leeuwenhoek">
        <title>Hyphomonas beringensis sp. nov. and Hyphomonas chukchiensis sp. nov., isolated from surface seawater of the Bering Sea and Chukchi Sea.</title>
        <authorList>
            <person name="Li C."/>
            <person name="Lai Q."/>
            <person name="Li G."/>
            <person name="Dong C."/>
            <person name="Wang J."/>
            <person name="Liao Y."/>
            <person name="Shao Z."/>
        </authorList>
    </citation>
    <scope>NUCLEOTIDE SEQUENCE [LARGE SCALE GENOMIC DNA]</scope>
    <source>
        <strain evidence="2 3">BH-BN04-4</strain>
    </source>
</reference>
<proteinExistence type="predicted"/>
<dbReference type="PATRIC" id="fig|1280947.3.peg.1027"/>
<evidence type="ECO:0000313" key="3">
    <source>
        <dbReference type="Proteomes" id="UP000027190"/>
    </source>
</evidence>
<gene>
    <name evidence="2" type="ORF">HY30_13475</name>
</gene>
<dbReference type="RefSeq" id="WP_034737781.1">
    <property type="nucleotide sequence ID" value="NZ_AWFG01000012.1"/>
</dbReference>
<keyword evidence="1" id="KW-0472">Membrane</keyword>
<sequence>MAENTTSEGKEEVLQQRRTRIEYLALIAEIVSAIAVVISLGFVGLQLRGGNTVMLRNESNATMAQWSTFRASVYTDRDTAMIFQSGMDATPPLDAADRLRFLYLMREHAWATFQIWDRARKGLVPDANFRMGAAPDYLRVICTPGGAAAWAEIKAELPEPYVADMDGLAVSYAQTRGVVCQPAAE</sequence>
<keyword evidence="1" id="KW-0812">Transmembrane</keyword>
<keyword evidence="3" id="KW-1185">Reference proteome</keyword>
<dbReference type="AlphaFoldDB" id="A0A062UM65"/>
<dbReference type="EMBL" id="AWFG01000012">
    <property type="protein sequence ID" value="KCZ60036.1"/>
    <property type="molecule type" value="Genomic_DNA"/>
</dbReference>
<organism evidence="2 3">
    <name type="scientific">Hyphomonas chukchiensis</name>
    <dbReference type="NCBI Taxonomy" id="1280947"/>
    <lineage>
        <taxon>Bacteria</taxon>
        <taxon>Pseudomonadati</taxon>
        <taxon>Pseudomonadota</taxon>
        <taxon>Alphaproteobacteria</taxon>
        <taxon>Hyphomonadales</taxon>
        <taxon>Hyphomonadaceae</taxon>
        <taxon>Hyphomonas</taxon>
    </lineage>
</organism>
<evidence type="ECO:0000256" key="1">
    <source>
        <dbReference type="SAM" id="Phobius"/>
    </source>
</evidence>
<name>A0A062UM65_9PROT</name>
<dbReference type="OrthoDB" id="7619423at2"/>
<dbReference type="Proteomes" id="UP000027190">
    <property type="component" value="Unassembled WGS sequence"/>
</dbReference>
<evidence type="ECO:0000313" key="2">
    <source>
        <dbReference type="EMBL" id="KCZ60036.1"/>
    </source>
</evidence>
<keyword evidence="1" id="KW-1133">Transmembrane helix</keyword>
<comment type="caution">
    <text evidence="2">The sequence shown here is derived from an EMBL/GenBank/DDBJ whole genome shotgun (WGS) entry which is preliminary data.</text>
</comment>
<accession>A0A062UM65</accession>
<protein>
    <submittedName>
        <fullName evidence="2">Uncharacterized protein</fullName>
    </submittedName>
</protein>